<dbReference type="Pfam" id="PF14226">
    <property type="entry name" value="DIOX_N"/>
    <property type="match status" value="1"/>
</dbReference>
<dbReference type="InterPro" id="IPR050295">
    <property type="entry name" value="Plant_2OG-oxidoreductases"/>
</dbReference>
<dbReference type="PANTHER" id="PTHR47991">
    <property type="entry name" value="OXOGLUTARATE/IRON-DEPENDENT DIOXYGENASE"/>
    <property type="match status" value="1"/>
</dbReference>
<dbReference type="GO" id="GO:0046872">
    <property type="term" value="F:metal ion binding"/>
    <property type="evidence" value="ECO:0007669"/>
    <property type="project" value="UniProtKB-KW"/>
</dbReference>
<keyword evidence="2" id="KW-0408">Iron</keyword>
<proteinExistence type="predicted"/>
<dbReference type="InterPro" id="IPR026992">
    <property type="entry name" value="DIOX_N"/>
</dbReference>
<organism evidence="4 5">
    <name type="scientific">Carnegiea gigantea</name>
    <dbReference type="NCBI Taxonomy" id="171969"/>
    <lineage>
        <taxon>Eukaryota</taxon>
        <taxon>Viridiplantae</taxon>
        <taxon>Streptophyta</taxon>
        <taxon>Embryophyta</taxon>
        <taxon>Tracheophyta</taxon>
        <taxon>Spermatophyta</taxon>
        <taxon>Magnoliopsida</taxon>
        <taxon>eudicotyledons</taxon>
        <taxon>Gunneridae</taxon>
        <taxon>Pentapetalae</taxon>
        <taxon>Caryophyllales</taxon>
        <taxon>Cactineae</taxon>
        <taxon>Cactaceae</taxon>
        <taxon>Cactoideae</taxon>
        <taxon>Echinocereeae</taxon>
        <taxon>Carnegiea</taxon>
    </lineage>
</organism>
<gene>
    <name evidence="4" type="ORF">Cgig2_028137</name>
</gene>
<dbReference type="OrthoDB" id="288590at2759"/>
<protein>
    <recommendedName>
        <fullName evidence="3">Non-haem dioxygenase N-terminal domain-containing protein</fullName>
    </recommendedName>
</protein>
<dbReference type="SUPFAM" id="SSF51197">
    <property type="entry name" value="Clavaminate synthase-like"/>
    <property type="match status" value="1"/>
</dbReference>
<dbReference type="EMBL" id="JAKOGI010000515">
    <property type="protein sequence ID" value="KAJ8433820.1"/>
    <property type="molecule type" value="Genomic_DNA"/>
</dbReference>
<evidence type="ECO:0000313" key="4">
    <source>
        <dbReference type="EMBL" id="KAJ8433820.1"/>
    </source>
</evidence>
<dbReference type="AlphaFoldDB" id="A0A9Q1JZ68"/>
<evidence type="ECO:0000313" key="5">
    <source>
        <dbReference type="Proteomes" id="UP001153076"/>
    </source>
</evidence>
<dbReference type="InterPro" id="IPR027443">
    <property type="entry name" value="IPNS-like_sf"/>
</dbReference>
<reference evidence="4" key="1">
    <citation type="submission" date="2022-04" db="EMBL/GenBank/DDBJ databases">
        <title>Carnegiea gigantea Genome sequencing and assembly v2.</title>
        <authorList>
            <person name="Copetti D."/>
            <person name="Sanderson M.J."/>
            <person name="Burquez A."/>
            <person name="Wojciechowski M.F."/>
        </authorList>
    </citation>
    <scope>NUCLEOTIDE SEQUENCE</scope>
    <source>
        <strain evidence="4">SGP5-SGP5p</strain>
        <tissue evidence="4">Aerial part</tissue>
    </source>
</reference>
<accession>A0A9Q1JZ68</accession>
<evidence type="ECO:0000259" key="3">
    <source>
        <dbReference type="Pfam" id="PF14226"/>
    </source>
</evidence>
<keyword evidence="1" id="KW-0479">Metal-binding</keyword>
<dbReference type="Gene3D" id="2.60.120.330">
    <property type="entry name" value="B-lactam Antibiotic, Isopenicillin N Synthase, Chain"/>
    <property type="match status" value="1"/>
</dbReference>
<evidence type="ECO:0000256" key="1">
    <source>
        <dbReference type="ARBA" id="ARBA00022723"/>
    </source>
</evidence>
<comment type="caution">
    <text evidence="4">The sequence shown here is derived from an EMBL/GenBank/DDBJ whole genome shotgun (WGS) entry which is preliminary data.</text>
</comment>
<sequence length="151" mass="17064">MAPAMASLKPVQEILQSGVVPERYVQPKDNKRQADADGVVPLMETRVVDFSLVSSDPDELEKLHSALSSWGCAQLVNHGMSSSFLDEVREMSKQFFRLPSVEKEKYASKEGANDLEGYDNDNAVRNEEGAFNWNDKLHLQVHPENQRKLEF</sequence>
<evidence type="ECO:0000256" key="2">
    <source>
        <dbReference type="ARBA" id="ARBA00023004"/>
    </source>
</evidence>
<dbReference type="Proteomes" id="UP001153076">
    <property type="component" value="Unassembled WGS sequence"/>
</dbReference>
<keyword evidence="5" id="KW-1185">Reference proteome</keyword>
<name>A0A9Q1JZ68_9CARY</name>
<feature type="domain" description="Non-haem dioxygenase N-terminal" evidence="3">
    <location>
        <begin position="47"/>
        <end position="146"/>
    </location>
</feature>